<sequence length="1044" mass="106229">MSRISSTGITTSAGLISGLPIEETVDQLISLSARPRTLLSNRTAGLRSERAAIDQLSARVLALRSSASRFNSLSTFTGRKAASSSTAVTARIAAGASPSAGSYEFTPLRTASAHQLVSGSFQSLDDTLGGGTLRLGFGGQVDKGIDLAQLNGGNGVAPGQIKINDKNGDSAVIDLRAAQTIDDVLSAINTSVDIDVTASIDGDQIVLTDNTGGTGTLTVRDVGLGSTAQGLGLAGLTAAGATTSITGADVYSLTVNTRLETLNDGLGVDTGSDVEGVDDLNISLRDGVTNLGVDLKGAETLGDVINAINSADGNDGKLTASIRADGRGITLTDNTGSTAANLTVTSDFGSAESLRIDTGSAGVADNSVSGRLVSGLRDTLLANLNGGAGFELGQIDVTDRSGATATIDLSGAETLQEIVETINNAGIGVAAQINNARSGISLTDTSQGSGNLVVADSGATTTATDLGIAVDAAVASVNSGTLSRQTVGRSTRLDSLRGGAGIDVGDFRITNSAGISGAVDLNKIGDEAETVGDVIDAINALNLNVRAEINSSGDGILLTDTAGGSGSFTVVEVGNGTTAADLNLLGASTTTNGSGQATINGSYGYEIDLDALAATTDGVSLASLNGGEGIDLGVFEITDSAGNTAFVNLGEAGAEAFTIDDVISKINAQNGVAVTASLNDAGTGIVLTDNAGGQGSLSVVDRGSGTAAADLKIARTSTTNNASGQQTINSGFLFSADAATDGTLEALVKRINELDAGVTASVLNDLNGSRLVLTADKPGAAFELLLDTGDSELTFTETNRPADAAALFGPSGSGGVVVRSQTNDFNSVIDGINLTVNEASGTAARIDVTVDNTPLVNAAQSFVDAYNSLRTSLDDFTSFDEETLTTGILFGRNEALRVDADLSRILSSRAIFGTDYGSLEAVGISLNAEGRLTLDRTQLTEAFADDPEGVERLFQDDQRGVAKRLTQTIDQLAGAGSSLLSSRSDALQRTIEANDSRIELMTASLDRERDRLLLDFIRLEETIALLQSNTTALENIQFIQIQNR</sequence>
<organism evidence="10 11">
    <name type="scientific">Botrimarina hoheduenensis</name>
    <dbReference type="NCBI Taxonomy" id="2528000"/>
    <lineage>
        <taxon>Bacteria</taxon>
        <taxon>Pseudomonadati</taxon>
        <taxon>Planctomycetota</taxon>
        <taxon>Planctomycetia</taxon>
        <taxon>Pirellulales</taxon>
        <taxon>Lacipirellulaceae</taxon>
        <taxon>Botrimarina</taxon>
    </lineage>
</organism>
<evidence type="ECO:0000256" key="7">
    <source>
        <dbReference type="ARBA" id="ARBA00033192"/>
    </source>
</evidence>
<evidence type="ECO:0000256" key="2">
    <source>
        <dbReference type="ARBA" id="ARBA00009764"/>
    </source>
</evidence>
<dbReference type="GO" id="GO:0009421">
    <property type="term" value="C:bacterial-type flagellum filament cap"/>
    <property type="evidence" value="ECO:0007669"/>
    <property type="project" value="InterPro"/>
</dbReference>
<feature type="domain" description="Flagellar hook-associated protein 2 N-terminal" evidence="8">
    <location>
        <begin position="17"/>
        <end position="114"/>
    </location>
</feature>
<evidence type="ECO:0000259" key="8">
    <source>
        <dbReference type="Pfam" id="PF02465"/>
    </source>
</evidence>
<accession>A0A5C5VX51</accession>
<gene>
    <name evidence="10" type="primary">fliD</name>
    <name evidence="10" type="ORF">Pla111_26700</name>
</gene>
<reference evidence="10 11" key="1">
    <citation type="submission" date="2019-02" db="EMBL/GenBank/DDBJ databases">
        <title>Deep-cultivation of Planctomycetes and their phenomic and genomic characterization uncovers novel biology.</title>
        <authorList>
            <person name="Wiegand S."/>
            <person name="Jogler M."/>
            <person name="Boedeker C."/>
            <person name="Pinto D."/>
            <person name="Vollmers J."/>
            <person name="Rivas-Marin E."/>
            <person name="Kohn T."/>
            <person name="Peeters S.H."/>
            <person name="Heuer A."/>
            <person name="Rast P."/>
            <person name="Oberbeckmann S."/>
            <person name="Bunk B."/>
            <person name="Jeske O."/>
            <person name="Meyerdierks A."/>
            <person name="Storesund J.E."/>
            <person name="Kallscheuer N."/>
            <person name="Luecker S."/>
            <person name="Lage O.M."/>
            <person name="Pohl T."/>
            <person name="Merkel B.J."/>
            <person name="Hornburger P."/>
            <person name="Mueller R.-W."/>
            <person name="Bruemmer F."/>
            <person name="Labrenz M."/>
            <person name="Spormann A.M."/>
            <person name="Op Den Camp H."/>
            <person name="Overmann J."/>
            <person name="Amann R."/>
            <person name="Jetten M.S.M."/>
            <person name="Mascher T."/>
            <person name="Medema M.H."/>
            <person name="Devos D.P."/>
            <person name="Kaster A.-K."/>
            <person name="Ovreas L."/>
            <person name="Rohde M."/>
            <person name="Galperin M.Y."/>
            <person name="Jogler C."/>
        </authorList>
    </citation>
    <scope>NUCLEOTIDE SEQUENCE [LARGE SCALE GENOMIC DNA]</scope>
    <source>
        <strain evidence="10 11">Pla111</strain>
    </source>
</reference>
<evidence type="ECO:0000256" key="1">
    <source>
        <dbReference type="ARBA" id="ARBA00004365"/>
    </source>
</evidence>
<evidence type="ECO:0000313" key="11">
    <source>
        <dbReference type="Proteomes" id="UP000318995"/>
    </source>
</evidence>
<evidence type="ECO:0000256" key="3">
    <source>
        <dbReference type="ARBA" id="ARBA00011255"/>
    </source>
</evidence>
<dbReference type="Proteomes" id="UP000318995">
    <property type="component" value="Unassembled WGS sequence"/>
</dbReference>
<keyword evidence="11" id="KW-1185">Reference proteome</keyword>
<dbReference type="InterPro" id="IPR040026">
    <property type="entry name" value="FliD"/>
</dbReference>
<keyword evidence="5" id="KW-0975">Bacterial flagellum</keyword>
<dbReference type="InterPro" id="IPR010809">
    <property type="entry name" value="FliD_C"/>
</dbReference>
<dbReference type="PANTHER" id="PTHR30288">
    <property type="entry name" value="FLAGELLAR CAP/ASSEMBLY PROTEIN FLID"/>
    <property type="match status" value="1"/>
</dbReference>
<comment type="subunit">
    <text evidence="3">Homopentamer.</text>
</comment>
<keyword evidence="10" id="KW-0282">Flagellum</keyword>
<evidence type="ECO:0000256" key="5">
    <source>
        <dbReference type="ARBA" id="ARBA00023143"/>
    </source>
</evidence>
<keyword evidence="4" id="KW-0175">Coiled coil</keyword>
<keyword evidence="10" id="KW-0969">Cilium</keyword>
<evidence type="ECO:0000256" key="4">
    <source>
        <dbReference type="ARBA" id="ARBA00023054"/>
    </source>
</evidence>
<dbReference type="EMBL" id="SJPH01000006">
    <property type="protein sequence ID" value="TWT42697.1"/>
    <property type="molecule type" value="Genomic_DNA"/>
</dbReference>
<feature type="domain" description="Flagellar hook-associated protein 2 C-terminal" evidence="9">
    <location>
        <begin position="815"/>
        <end position="1027"/>
    </location>
</feature>
<keyword evidence="10" id="KW-0966">Cell projection</keyword>
<evidence type="ECO:0000259" key="9">
    <source>
        <dbReference type="Pfam" id="PF07195"/>
    </source>
</evidence>
<proteinExistence type="inferred from homology"/>
<dbReference type="InterPro" id="IPR003481">
    <property type="entry name" value="FliD_N"/>
</dbReference>
<dbReference type="OrthoDB" id="244268at2"/>
<evidence type="ECO:0000313" key="10">
    <source>
        <dbReference type="EMBL" id="TWT42697.1"/>
    </source>
</evidence>
<comment type="caution">
    <text evidence="10">The sequence shown here is derived from an EMBL/GenBank/DDBJ whole genome shotgun (WGS) entry which is preliminary data.</text>
</comment>
<dbReference type="PANTHER" id="PTHR30288:SF0">
    <property type="entry name" value="FLAGELLAR HOOK-ASSOCIATED PROTEIN 2"/>
    <property type="match status" value="1"/>
</dbReference>
<comment type="subcellular location">
    <subcellularLocation>
        <location evidence="1">Bacterial flagellum</location>
    </subcellularLocation>
</comment>
<evidence type="ECO:0000256" key="6">
    <source>
        <dbReference type="ARBA" id="ARBA00033074"/>
    </source>
</evidence>
<dbReference type="AlphaFoldDB" id="A0A5C5VX51"/>
<dbReference type="GO" id="GO:0009424">
    <property type="term" value="C:bacterial-type flagellum hook"/>
    <property type="evidence" value="ECO:0007669"/>
    <property type="project" value="InterPro"/>
</dbReference>
<dbReference type="Pfam" id="PF02465">
    <property type="entry name" value="FliD_N"/>
    <property type="match status" value="1"/>
</dbReference>
<dbReference type="GO" id="GO:0071973">
    <property type="term" value="P:bacterial-type flagellum-dependent cell motility"/>
    <property type="evidence" value="ECO:0007669"/>
    <property type="project" value="TreeGrafter"/>
</dbReference>
<dbReference type="GO" id="GO:0007155">
    <property type="term" value="P:cell adhesion"/>
    <property type="evidence" value="ECO:0007669"/>
    <property type="project" value="InterPro"/>
</dbReference>
<dbReference type="RefSeq" id="WP_146574895.1">
    <property type="nucleotide sequence ID" value="NZ_SJPH01000006.1"/>
</dbReference>
<dbReference type="Pfam" id="PF07195">
    <property type="entry name" value="FliD_C"/>
    <property type="match status" value="1"/>
</dbReference>
<name>A0A5C5VX51_9BACT</name>
<comment type="similarity">
    <text evidence="2">Belongs to the FliD family.</text>
</comment>
<protein>
    <recommendedName>
        <fullName evidence="7">Filament cap protein</fullName>
    </recommendedName>
    <alternativeName>
        <fullName evidence="6">Flagellar cap protein</fullName>
    </alternativeName>
</protein>